<sequence length="83" mass="9386">MQQDDEPTASDAIDIVNVEDSESEFDSDSSSILATTPQFNREATKAIQQRKMTYYNIRTPGFNTPLHENSRLYVNSVLFGDSH</sequence>
<dbReference type="EMBL" id="JBGFUD010003261">
    <property type="protein sequence ID" value="MFH4978509.1"/>
    <property type="molecule type" value="Genomic_DNA"/>
</dbReference>
<gene>
    <name evidence="2" type="ORF">AB6A40_005218</name>
</gene>
<comment type="caution">
    <text evidence="2">The sequence shown here is derived from an EMBL/GenBank/DDBJ whole genome shotgun (WGS) entry which is preliminary data.</text>
</comment>
<dbReference type="Proteomes" id="UP001608902">
    <property type="component" value="Unassembled WGS sequence"/>
</dbReference>
<reference evidence="2 3" key="1">
    <citation type="submission" date="2024-08" db="EMBL/GenBank/DDBJ databases">
        <title>Gnathostoma spinigerum genome.</title>
        <authorList>
            <person name="Gonzalez-Bertolin B."/>
            <person name="Monzon S."/>
            <person name="Zaballos A."/>
            <person name="Jimenez P."/>
            <person name="Dekumyoy P."/>
            <person name="Varona S."/>
            <person name="Cuesta I."/>
            <person name="Sumanam S."/>
            <person name="Adisakwattana P."/>
            <person name="Gasser R.B."/>
            <person name="Hernandez-Gonzalez A."/>
            <person name="Young N.D."/>
            <person name="Perteguer M.J."/>
        </authorList>
    </citation>
    <scope>NUCLEOTIDE SEQUENCE [LARGE SCALE GENOMIC DNA]</scope>
    <source>
        <strain evidence="2">AL3</strain>
        <tissue evidence="2">Liver</tissue>
    </source>
</reference>
<evidence type="ECO:0000313" key="3">
    <source>
        <dbReference type="Proteomes" id="UP001608902"/>
    </source>
</evidence>
<organism evidence="2 3">
    <name type="scientific">Gnathostoma spinigerum</name>
    <dbReference type="NCBI Taxonomy" id="75299"/>
    <lineage>
        <taxon>Eukaryota</taxon>
        <taxon>Metazoa</taxon>
        <taxon>Ecdysozoa</taxon>
        <taxon>Nematoda</taxon>
        <taxon>Chromadorea</taxon>
        <taxon>Rhabditida</taxon>
        <taxon>Spirurina</taxon>
        <taxon>Gnathostomatomorpha</taxon>
        <taxon>Gnathostomatoidea</taxon>
        <taxon>Gnathostomatidae</taxon>
        <taxon>Gnathostoma</taxon>
    </lineage>
</organism>
<dbReference type="AlphaFoldDB" id="A0ABD6EET3"/>
<feature type="region of interest" description="Disordered" evidence="1">
    <location>
        <begin position="1"/>
        <end position="37"/>
    </location>
</feature>
<proteinExistence type="predicted"/>
<evidence type="ECO:0000313" key="2">
    <source>
        <dbReference type="EMBL" id="MFH4978509.1"/>
    </source>
</evidence>
<name>A0ABD6EET3_9BILA</name>
<feature type="compositionally biased region" description="Acidic residues" evidence="1">
    <location>
        <begin position="17"/>
        <end position="27"/>
    </location>
</feature>
<evidence type="ECO:0000256" key="1">
    <source>
        <dbReference type="SAM" id="MobiDB-lite"/>
    </source>
</evidence>
<keyword evidence="3" id="KW-1185">Reference proteome</keyword>
<protein>
    <submittedName>
        <fullName evidence="2">Uncharacterized protein</fullName>
    </submittedName>
</protein>
<accession>A0ABD6EET3</accession>